<keyword evidence="2" id="KW-0808">Transferase</keyword>
<dbReference type="PANTHER" id="PTHR48016">
    <property type="entry name" value="MAP KINASE KINASE KINASE SSK2-RELATED-RELATED"/>
    <property type="match status" value="1"/>
</dbReference>
<dbReference type="EMBL" id="BKCJ010002148">
    <property type="protein sequence ID" value="GEU46608.1"/>
    <property type="molecule type" value="Genomic_DNA"/>
</dbReference>
<dbReference type="GO" id="GO:0005524">
    <property type="term" value="F:ATP binding"/>
    <property type="evidence" value="ECO:0007669"/>
    <property type="project" value="UniProtKB-KW"/>
</dbReference>
<evidence type="ECO:0000256" key="3">
    <source>
        <dbReference type="ARBA" id="ARBA00022741"/>
    </source>
</evidence>
<dbReference type="SUPFAM" id="SSF56112">
    <property type="entry name" value="Protein kinase-like (PK-like)"/>
    <property type="match status" value="1"/>
</dbReference>
<keyword evidence="3" id="KW-0547">Nucleotide-binding</keyword>
<comment type="caution">
    <text evidence="6">The sequence shown here is derived from an EMBL/GenBank/DDBJ whole genome shotgun (WGS) entry which is preliminary data.</text>
</comment>
<accession>A0A6L2KAZ2</accession>
<evidence type="ECO:0000313" key="6">
    <source>
        <dbReference type="EMBL" id="GEU46608.1"/>
    </source>
</evidence>
<dbReference type="GO" id="GO:0004709">
    <property type="term" value="F:MAP kinase kinase kinase activity"/>
    <property type="evidence" value="ECO:0007669"/>
    <property type="project" value="TreeGrafter"/>
</dbReference>
<comment type="similarity">
    <text evidence="1">Belongs to the protein kinase superfamily. STE Ser/Thr protein kinase family. MAP kinase kinase kinase subfamily.</text>
</comment>
<proteinExistence type="inferred from homology"/>
<dbReference type="Gene3D" id="1.10.510.10">
    <property type="entry name" value="Transferase(Phosphotransferase) domain 1"/>
    <property type="match status" value="1"/>
</dbReference>
<dbReference type="InterPro" id="IPR050538">
    <property type="entry name" value="MAP_kinase_kinase_kinase"/>
</dbReference>
<evidence type="ECO:0000256" key="2">
    <source>
        <dbReference type="ARBA" id="ARBA00022679"/>
    </source>
</evidence>
<dbReference type="AlphaFoldDB" id="A0A6L2KAZ2"/>
<evidence type="ECO:0000256" key="1">
    <source>
        <dbReference type="ARBA" id="ARBA00006529"/>
    </source>
</evidence>
<name>A0A6L2KAZ2_TANCI</name>
<reference evidence="6" key="1">
    <citation type="journal article" date="2019" name="Sci. Rep.">
        <title>Draft genome of Tanacetum cinerariifolium, the natural source of mosquito coil.</title>
        <authorList>
            <person name="Yamashiro T."/>
            <person name="Shiraishi A."/>
            <person name="Satake H."/>
            <person name="Nakayama K."/>
        </authorList>
    </citation>
    <scope>NUCLEOTIDE SEQUENCE</scope>
</reference>
<protein>
    <submittedName>
        <fullName evidence="6">Mitogen-activated protein kinase kinase kinase YODA-like</fullName>
    </submittedName>
</protein>
<keyword evidence="5" id="KW-0067">ATP-binding</keyword>
<dbReference type="PANTHER" id="PTHR48016:SF5">
    <property type="entry name" value="MITOGEN-ACTIVATED PROTEIN KINASE KINASE KINASE 5"/>
    <property type="match status" value="1"/>
</dbReference>
<dbReference type="InterPro" id="IPR011009">
    <property type="entry name" value="Kinase-like_dom_sf"/>
</dbReference>
<sequence>MSLRDNNTHGTMTKVHHLPLPPQALISDKPNSVPKKPRQSRWQKGKLIGRGTFGSVYVGSNRDIKVAILLVDANGVVKLADFGMAKHFLLYYVESTYRLKLNGNQAHESDGKLDAIAITRSSMAK</sequence>
<dbReference type="GO" id="GO:0005737">
    <property type="term" value="C:cytoplasm"/>
    <property type="evidence" value="ECO:0007669"/>
    <property type="project" value="TreeGrafter"/>
</dbReference>
<evidence type="ECO:0000256" key="4">
    <source>
        <dbReference type="ARBA" id="ARBA00022777"/>
    </source>
</evidence>
<evidence type="ECO:0000256" key="5">
    <source>
        <dbReference type="ARBA" id="ARBA00022840"/>
    </source>
</evidence>
<keyword evidence="4 6" id="KW-0418">Kinase</keyword>
<gene>
    <name evidence="6" type="ORF">Tci_018586</name>
</gene>
<organism evidence="6">
    <name type="scientific">Tanacetum cinerariifolium</name>
    <name type="common">Dalmatian daisy</name>
    <name type="synonym">Chrysanthemum cinerariifolium</name>
    <dbReference type="NCBI Taxonomy" id="118510"/>
    <lineage>
        <taxon>Eukaryota</taxon>
        <taxon>Viridiplantae</taxon>
        <taxon>Streptophyta</taxon>
        <taxon>Embryophyta</taxon>
        <taxon>Tracheophyta</taxon>
        <taxon>Spermatophyta</taxon>
        <taxon>Magnoliopsida</taxon>
        <taxon>eudicotyledons</taxon>
        <taxon>Gunneridae</taxon>
        <taxon>Pentapetalae</taxon>
        <taxon>asterids</taxon>
        <taxon>campanulids</taxon>
        <taxon>Asterales</taxon>
        <taxon>Asteraceae</taxon>
        <taxon>Asteroideae</taxon>
        <taxon>Anthemideae</taxon>
        <taxon>Anthemidinae</taxon>
        <taxon>Tanacetum</taxon>
    </lineage>
</organism>